<keyword evidence="1" id="KW-1133">Transmembrane helix</keyword>
<protein>
    <recommendedName>
        <fullName evidence="4">DUF2474 domain-containing protein</fullName>
    </recommendedName>
</protein>
<gene>
    <name evidence="2" type="ORF">jaqu_30460</name>
</gene>
<evidence type="ECO:0008006" key="4">
    <source>
        <dbReference type="Google" id="ProtNLM"/>
    </source>
</evidence>
<dbReference type="Proteomes" id="UP000032232">
    <property type="component" value="Unassembled WGS sequence"/>
</dbReference>
<comment type="caution">
    <text evidence="2">The sequence shown here is derived from an EMBL/GenBank/DDBJ whole genome shotgun (WGS) entry which is preliminary data.</text>
</comment>
<dbReference type="AlphaFoldDB" id="A0A0D1D5H6"/>
<dbReference type="Pfam" id="PF10617">
    <property type="entry name" value="DUF2474"/>
    <property type="match status" value="1"/>
</dbReference>
<feature type="transmembrane region" description="Helical" evidence="1">
    <location>
        <begin position="20"/>
        <end position="45"/>
    </location>
</feature>
<keyword evidence="1" id="KW-0812">Transmembrane</keyword>
<keyword evidence="3" id="KW-1185">Reference proteome</keyword>
<evidence type="ECO:0000313" key="2">
    <source>
        <dbReference type="EMBL" id="KIT15223.1"/>
    </source>
</evidence>
<keyword evidence="1" id="KW-0472">Membrane</keyword>
<proteinExistence type="predicted"/>
<dbReference type="InterPro" id="IPR018895">
    <property type="entry name" value="DUF2474"/>
</dbReference>
<organism evidence="2 3">
    <name type="scientific">Jannaschia aquimarina</name>
    <dbReference type="NCBI Taxonomy" id="935700"/>
    <lineage>
        <taxon>Bacteria</taxon>
        <taxon>Pseudomonadati</taxon>
        <taxon>Pseudomonadota</taxon>
        <taxon>Alphaproteobacteria</taxon>
        <taxon>Rhodobacterales</taxon>
        <taxon>Roseobacteraceae</taxon>
        <taxon>Jannaschia</taxon>
    </lineage>
</organism>
<name>A0A0D1D5H6_9RHOB</name>
<evidence type="ECO:0000313" key="3">
    <source>
        <dbReference type="Proteomes" id="UP000032232"/>
    </source>
</evidence>
<evidence type="ECO:0000256" key="1">
    <source>
        <dbReference type="SAM" id="Phobius"/>
    </source>
</evidence>
<accession>A0A0D1D5H6</accession>
<sequence>MTRHSRDEAGHDAGPWWKRFGWFVALWLASVAVVLAVAYGIRFWIT</sequence>
<reference evidence="2 3" key="1">
    <citation type="submission" date="2015-02" db="EMBL/GenBank/DDBJ databases">
        <title>Genome Sequence of Jannaschia aquimarina DSM28248, a member of the Roseobacter clade.</title>
        <authorList>
            <person name="Voget S."/>
            <person name="Daniel R."/>
        </authorList>
    </citation>
    <scope>NUCLEOTIDE SEQUENCE [LARGE SCALE GENOMIC DNA]</scope>
    <source>
        <strain evidence="2 3">GSW-M26</strain>
    </source>
</reference>
<dbReference type="EMBL" id="JYFE01000055">
    <property type="protein sequence ID" value="KIT15223.1"/>
    <property type="molecule type" value="Genomic_DNA"/>
</dbReference>